<dbReference type="AlphaFoldDB" id="A0A1I1LVA4"/>
<dbReference type="SUPFAM" id="SSF52218">
    <property type="entry name" value="Flavoproteins"/>
    <property type="match status" value="1"/>
</dbReference>
<gene>
    <name evidence="4" type="ORF">SAMN05444422_11813</name>
</gene>
<reference evidence="5" key="1">
    <citation type="submission" date="2016-10" db="EMBL/GenBank/DDBJ databases">
        <authorList>
            <person name="Varghese N."/>
            <person name="Submissions S."/>
        </authorList>
    </citation>
    <scope>NUCLEOTIDE SEQUENCE [LARGE SCALE GENOMIC DNA]</scope>
    <source>
        <strain evidence="5">DSM 13078</strain>
    </source>
</reference>
<dbReference type="Gene3D" id="3.40.50.360">
    <property type="match status" value="1"/>
</dbReference>
<accession>A0A1I1LVA4</accession>
<protein>
    <submittedName>
        <fullName evidence="4">NAD(P)H-dependent FMN reductase</fullName>
    </submittedName>
</protein>
<dbReference type="RefSeq" id="WP_089789981.1">
    <property type="nucleotide sequence ID" value="NZ_FOKW01000018.1"/>
</dbReference>
<dbReference type="InterPro" id="IPR029039">
    <property type="entry name" value="Flavoprotein-like_sf"/>
</dbReference>
<dbReference type="EMBL" id="FOKW01000018">
    <property type="protein sequence ID" value="SFC73400.1"/>
    <property type="molecule type" value="Genomic_DNA"/>
</dbReference>
<name>A0A1I1LVA4_NATHA</name>
<dbReference type="Pfam" id="PF03358">
    <property type="entry name" value="FMN_red"/>
    <property type="match status" value="1"/>
</dbReference>
<dbReference type="InterPro" id="IPR005025">
    <property type="entry name" value="FMN_Rdtase-like_dom"/>
</dbReference>
<feature type="domain" description="NADPH-dependent FMN reductase-like" evidence="3">
    <location>
        <begin position="5"/>
        <end position="146"/>
    </location>
</feature>
<evidence type="ECO:0000259" key="3">
    <source>
        <dbReference type="Pfam" id="PF03358"/>
    </source>
</evidence>
<keyword evidence="5" id="KW-1185">Reference proteome</keyword>
<sequence>MANVRIVGVCGSLRDDSTTRIALERALEAATRTGSDTTTELIDLREYDLPTFDADRNRSSAGEADALAARIRAADAVLLGSPMYHGSYSSPLKTALDYCGFDEFQGKTVGLLAVSGGAFPVTALEHLRSVCRALNAWVIPHEAAIPRSGSAFEDGAFVDADLEERVATLGVRAVQYATIEPDPDSFESDQNVGAEGK</sequence>
<evidence type="ECO:0000313" key="4">
    <source>
        <dbReference type="EMBL" id="SFC73400.1"/>
    </source>
</evidence>
<dbReference type="PANTHER" id="PTHR30543">
    <property type="entry name" value="CHROMATE REDUCTASE"/>
    <property type="match status" value="1"/>
</dbReference>
<evidence type="ECO:0000313" key="5">
    <source>
        <dbReference type="Proteomes" id="UP000199161"/>
    </source>
</evidence>
<dbReference type="GO" id="GO:0005829">
    <property type="term" value="C:cytosol"/>
    <property type="evidence" value="ECO:0007669"/>
    <property type="project" value="TreeGrafter"/>
</dbReference>
<dbReference type="PANTHER" id="PTHR30543:SF21">
    <property type="entry name" value="NAD(P)H-DEPENDENT FMN REDUCTASE LOT6"/>
    <property type="match status" value="1"/>
</dbReference>
<organism evidence="4 5">
    <name type="scientific">Natronobacterium haloterrestre</name>
    <name type="common">Halobiforma haloterrestris</name>
    <dbReference type="NCBI Taxonomy" id="148448"/>
    <lineage>
        <taxon>Archaea</taxon>
        <taxon>Methanobacteriati</taxon>
        <taxon>Methanobacteriota</taxon>
        <taxon>Stenosarchaea group</taxon>
        <taxon>Halobacteria</taxon>
        <taxon>Halobacteriales</taxon>
        <taxon>Natrialbaceae</taxon>
        <taxon>Natronobacterium</taxon>
    </lineage>
</organism>
<evidence type="ECO:0000256" key="2">
    <source>
        <dbReference type="ARBA" id="ARBA00038292"/>
    </source>
</evidence>
<dbReference type="GO" id="GO:0010181">
    <property type="term" value="F:FMN binding"/>
    <property type="evidence" value="ECO:0007669"/>
    <property type="project" value="TreeGrafter"/>
</dbReference>
<evidence type="ECO:0000256" key="1">
    <source>
        <dbReference type="ARBA" id="ARBA00001966"/>
    </source>
</evidence>
<comment type="cofactor">
    <cofactor evidence="1">
        <name>[4Fe-4S] cluster</name>
        <dbReference type="ChEBI" id="CHEBI:49883"/>
    </cofactor>
</comment>
<dbReference type="InterPro" id="IPR050712">
    <property type="entry name" value="NAD(P)H-dep_reductase"/>
</dbReference>
<dbReference type="GO" id="GO:0016491">
    <property type="term" value="F:oxidoreductase activity"/>
    <property type="evidence" value="ECO:0007669"/>
    <property type="project" value="InterPro"/>
</dbReference>
<dbReference type="Proteomes" id="UP000199161">
    <property type="component" value="Unassembled WGS sequence"/>
</dbReference>
<proteinExistence type="inferred from homology"/>
<dbReference type="OrthoDB" id="9059at2157"/>
<comment type="similarity">
    <text evidence="2">Belongs to the SsuE family. Isf subfamily.</text>
</comment>